<evidence type="ECO:0000313" key="2">
    <source>
        <dbReference type="Proteomes" id="UP000001542"/>
    </source>
</evidence>
<dbReference type="Proteomes" id="UP000001542">
    <property type="component" value="Unassembled WGS sequence"/>
</dbReference>
<name>A2EH49_TRIV3</name>
<dbReference type="VEuPathDB" id="TrichDB:TVAG_115760"/>
<dbReference type="RefSeq" id="XP_001320240.1">
    <property type="nucleotide sequence ID" value="XM_001320205.1"/>
</dbReference>
<dbReference type="GO" id="GO:0005737">
    <property type="term" value="C:cytoplasm"/>
    <property type="evidence" value="ECO:0000318"/>
    <property type="project" value="GO_Central"/>
</dbReference>
<keyword evidence="2" id="KW-1185">Reference proteome</keyword>
<protein>
    <submittedName>
        <fullName evidence="1">Uncharacterized protein</fullName>
    </submittedName>
</protein>
<sequence length="1709" mass="193505">MDGILTFFPTEVDFGVKPTSERPFHKEILFTNSYTKTVSVIFQGTNDEIFFIKSNQQLERQRSTHFDIFSQVPHITNFIIPPKTSKALAIVMHMGSKGKNAQEISGNIKMNCYLIDTATTSDDEYAEFDPDEEDAPWRTFELPYKAKIIEPTIEIIPHTIFLDECCKDQPTTTRFSIKNTSPLDLTILTYPQNWIRLISSKNTKCFNLSSDEVAQFEVTYLPQNTGQFDHRIEFALGGVISKPYNFRILSSVSPAKIPADFPQFTPRLVDYGDMRTNDSKEVVIQITNPSQLDYTCQIGSFSESFKREPLLFKTALRSQLERQTTVVLNSQSTRTIYVHYTPTYNENASPGTFEKRAFVVTLTYKLSNNGSVFYRRIPVTANICHSFIHVPNTVVNFGDIPVLREPRHSSIRVQNISPMPTSISVISTSRWIALSQSKFELQPLQTIDYNFSFYPYKVSPDFGCAIKFTNDSNSLNEVSVTISAAVLCDNDEVTHSNYYSLISDGKAIHSLDFNFVSANFPAIKSLTIKNTSKEVIKMSIKSSTPQLQLYEEIFDPNDLIHSTSTSSISSMQIEQPPEMSIQGVNSIKQLSMTMNQNSSFFNNMYLYGTEKSDADICLFYERQLEAFSDLKEKSLKGILESEIEITPGNRINLWAVLIPEPSEQCMHWTHQRCYFEFDLLSVKSRPPPHTVYVRYNISTSQTFLTSHHLNYGNLVRKTIKENQIYLLNESAIPLLYKLETQPDSYVSILKGQRGIVPPLDSRSIPIRFETPVEGNVNDIVIVRNILNPLDVQEIHFKACVERRAGFFVDPLEIDFGEVTFGSSATVSIYIKNIREEESEYTFSHYHRDNQIMKPMISFQYKNLSESHLSAAVELQIEKQHRKLLCLKRKKKMQYAEKIQKIIDNLKKKSLPTENSMKRSTAKSIDRYQLQSASLQTHCIDIQFIPVLKTKKQIQDNYVIEGTITVSEDNRQNTSKDIRYKAIVKPQRQTHSLLDESGDRTICLTPNHLDYGTVTVQTVYSKNIEIKNLSTNNSTRFWISSDTSDDAILSFGVNEGQLNPNESINVPVELICLTTGNKEKLITITTPTSSVCCHIKLEAVYQPLLSFPTLPVTKQIDFGAIPLTSCLTVEERQSFDIVNTSNSILYLVVTNKCQQHVTIYEHDPSFPIVNYLTINPTQTLNINIRLRPELDIDSYRRYSTFTLIDSIKISVYYDPDDAYNGFVHQSEDISGSVFQTEIPVTALIGRVGLTINEKTVDFGCCKRNTILSHKLLLKNKASHIPLEVITTCGQSLSTTFNSFSLVGSKESKEPKEIEFNFKPTVEGVNTGKITFAINNVSLQYDVDVFAFIDPNSIEINLPRNELGYYVYDCGEIFLDQNKAISKRVSFTAKNISNMAIGGVIPELEKNFMLRPGQSTEISFDCPFSNNHNQQNNDQTFSQILQFCGRITKTVQQVVYVVGKYVTSVATVSPIVDLGIIVTSKLEKSFMNFQVINTTYGDLFLDLTKGCPYFDLPSSIGPVPKFKEVSIVAKANENAFQNDIESGHKNFTVQYVNRNNSANICNINVTMNVLKSFITADCGNTLEFNTFKEVVVEGNTIRTVSLFMTITNCLEEETSATVKVVECQQEEAKVEVLRRSSESRLESASMQGGEVIELRVKVTLAEGLSSLSSNGKTKVAEILFENEFYPGHSVEVFYNPTQSVQQQLQPQSQPQ</sequence>
<dbReference type="SMR" id="A2EH49"/>
<gene>
    <name evidence="1" type="ORF">TVAG_115760</name>
</gene>
<dbReference type="PANTHER" id="PTHR39211">
    <property type="entry name" value="CHROMOSOME 7, WHOLE GENOME SHOTGUN SEQUENCE"/>
    <property type="match status" value="1"/>
</dbReference>
<dbReference type="EMBL" id="DS113387">
    <property type="protein sequence ID" value="EAY08017.1"/>
    <property type="molecule type" value="Genomic_DNA"/>
</dbReference>
<dbReference type="Pfam" id="PF14874">
    <property type="entry name" value="PapD-like"/>
    <property type="match status" value="1"/>
</dbReference>
<dbReference type="STRING" id="5722.A2EH49"/>
<evidence type="ECO:0000313" key="1">
    <source>
        <dbReference type="EMBL" id="EAY08017.1"/>
    </source>
</evidence>
<reference evidence="1" key="1">
    <citation type="submission" date="2006-10" db="EMBL/GenBank/DDBJ databases">
        <authorList>
            <person name="Amadeo P."/>
            <person name="Zhao Q."/>
            <person name="Wortman J."/>
            <person name="Fraser-Liggett C."/>
            <person name="Carlton J."/>
        </authorList>
    </citation>
    <scope>NUCLEOTIDE SEQUENCE</scope>
    <source>
        <strain evidence="1">G3</strain>
    </source>
</reference>
<dbReference type="Gene3D" id="2.60.40.10">
    <property type="entry name" value="Immunoglobulins"/>
    <property type="match status" value="2"/>
</dbReference>
<dbReference type="VEuPathDB" id="TrichDB:TVAGG3_0439660"/>
<dbReference type="KEGG" id="tva:4765913"/>
<reference evidence="1" key="2">
    <citation type="journal article" date="2007" name="Science">
        <title>Draft genome sequence of the sexually transmitted pathogen Trichomonas vaginalis.</title>
        <authorList>
            <person name="Carlton J.M."/>
            <person name="Hirt R.P."/>
            <person name="Silva J.C."/>
            <person name="Delcher A.L."/>
            <person name="Schatz M."/>
            <person name="Zhao Q."/>
            <person name="Wortman J.R."/>
            <person name="Bidwell S.L."/>
            <person name="Alsmark U.C.M."/>
            <person name="Besteiro S."/>
            <person name="Sicheritz-Ponten T."/>
            <person name="Noel C.J."/>
            <person name="Dacks J.B."/>
            <person name="Foster P.G."/>
            <person name="Simillion C."/>
            <person name="Van de Peer Y."/>
            <person name="Miranda-Saavedra D."/>
            <person name="Barton G.J."/>
            <person name="Westrop G.D."/>
            <person name="Mueller S."/>
            <person name="Dessi D."/>
            <person name="Fiori P.L."/>
            <person name="Ren Q."/>
            <person name="Paulsen I."/>
            <person name="Zhang H."/>
            <person name="Bastida-Corcuera F.D."/>
            <person name="Simoes-Barbosa A."/>
            <person name="Brown M.T."/>
            <person name="Hayes R.D."/>
            <person name="Mukherjee M."/>
            <person name="Okumura C.Y."/>
            <person name="Schneider R."/>
            <person name="Smith A.J."/>
            <person name="Vanacova S."/>
            <person name="Villalvazo M."/>
            <person name="Haas B.J."/>
            <person name="Pertea M."/>
            <person name="Feldblyum T.V."/>
            <person name="Utterback T.R."/>
            <person name="Shu C.L."/>
            <person name="Osoegawa K."/>
            <person name="de Jong P.J."/>
            <person name="Hrdy I."/>
            <person name="Horvathova L."/>
            <person name="Zubacova Z."/>
            <person name="Dolezal P."/>
            <person name="Malik S.B."/>
            <person name="Logsdon J.M. Jr."/>
            <person name="Henze K."/>
            <person name="Gupta A."/>
            <person name="Wang C.C."/>
            <person name="Dunne R.L."/>
            <person name="Upcroft J.A."/>
            <person name="Upcroft P."/>
            <person name="White O."/>
            <person name="Salzberg S.L."/>
            <person name="Tang P."/>
            <person name="Chiu C.-H."/>
            <person name="Lee Y.-S."/>
            <person name="Embley T.M."/>
            <person name="Coombs G.H."/>
            <person name="Mottram J.C."/>
            <person name="Tachezy J."/>
            <person name="Fraser-Liggett C.M."/>
            <person name="Johnson P.J."/>
        </authorList>
    </citation>
    <scope>NUCLEOTIDE SEQUENCE [LARGE SCALE GENOMIC DNA]</scope>
    <source>
        <strain evidence="1">G3</strain>
    </source>
</reference>
<accession>A2EH49</accession>
<dbReference type="PANTHER" id="PTHR39211:SF1">
    <property type="entry name" value="ABNORMAL SPINDLE-LIKE MICROCEPHALY-ASSOCIATED PROTEIN ASH DOMAIN-CONTAINING PROTEIN"/>
    <property type="match status" value="1"/>
</dbReference>
<dbReference type="InParanoid" id="A2EH49"/>
<dbReference type="InterPro" id="IPR013783">
    <property type="entry name" value="Ig-like_fold"/>
</dbReference>
<organism evidence="1 2">
    <name type="scientific">Trichomonas vaginalis (strain ATCC PRA-98 / G3)</name>
    <dbReference type="NCBI Taxonomy" id="412133"/>
    <lineage>
        <taxon>Eukaryota</taxon>
        <taxon>Metamonada</taxon>
        <taxon>Parabasalia</taxon>
        <taxon>Trichomonadida</taxon>
        <taxon>Trichomonadidae</taxon>
        <taxon>Trichomonas</taxon>
    </lineage>
</organism>
<dbReference type="OrthoDB" id="252265at2759"/>
<proteinExistence type="predicted"/>